<dbReference type="RefSeq" id="WP_134758788.1">
    <property type="nucleotide sequence ID" value="NZ_CP038151.1"/>
</dbReference>
<dbReference type="KEGG" id="ppai:E1956_39785"/>
<dbReference type="EMBL" id="CP038151">
    <property type="protein sequence ID" value="QBR03291.1"/>
    <property type="molecule type" value="Genomic_DNA"/>
</dbReference>
<dbReference type="Proteomes" id="UP000295727">
    <property type="component" value="Chromosome 4"/>
</dbReference>
<dbReference type="OrthoDB" id="9108959at2"/>
<name>A0A4P7D388_9BURK</name>
<evidence type="ECO:0000313" key="1">
    <source>
        <dbReference type="EMBL" id="QBR03291.1"/>
    </source>
</evidence>
<keyword evidence="2" id="KW-1185">Reference proteome</keyword>
<gene>
    <name evidence="1" type="ORF">E1956_39785</name>
</gene>
<reference evidence="1 2" key="1">
    <citation type="submission" date="2019-03" db="EMBL/GenBank/DDBJ databases">
        <title>Paraburkholderia sp. 7MH5, isolated from subtropical forest soil.</title>
        <authorList>
            <person name="Gao Z.-H."/>
            <person name="Qiu L.-H."/>
        </authorList>
    </citation>
    <scope>NUCLEOTIDE SEQUENCE [LARGE SCALE GENOMIC DNA]</scope>
    <source>
        <strain evidence="1 2">7MH5</strain>
    </source>
</reference>
<evidence type="ECO:0000313" key="2">
    <source>
        <dbReference type="Proteomes" id="UP000295727"/>
    </source>
</evidence>
<protein>
    <submittedName>
        <fullName evidence="1">Uncharacterized protein</fullName>
    </submittedName>
</protein>
<organism evidence="1 2">
    <name type="scientific">Paraburkholderia pallida</name>
    <dbReference type="NCBI Taxonomy" id="2547399"/>
    <lineage>
        <taxon>Bacteria</taxon>
        <taxon>Pseudomonadati</taxon>
        <taxon>Pseudomonadota</taxon>
        <taxon>Betaproteobacteria</taxon>
        <taxon>Burkholderiales</taxon>
        <taxon>Burkholderiaceae</taxon>
        <taxon>Paraburkholderia</taxon>
    </lineage>
</organism>
<sequence>MKKNQRKPRQGGLYHYESAWSLELARGASHIASTLSATTLQAAVHEVVQEFVAAQGSAELDAFCWLLAERLDRRGCAAGAMQARDLDMSRLMRERVGQA</sequence>
<accession>A0A4P7D388</accession>
<proteinExistence type="predicted"/>
<dbReference type="AlphaFoldDB" id="A0A4P7D388"/>